<dbReference type="EMBL" id="BT060917">
    <property type="protein sequence ID" value="ACN25614.1"/>
    <property type="molecule type" value="mRNA"/>
</dbReference>
<accession>C0HF11</accession>
<feature type="region of interest" description="Disordered" evidence="1">
    <location>
        <begin position="120"/>
        <end position="150"/>
    </location>
</feature>
<evidence type="ECO:0000313" key="2">
    <source>
        <dbReference type="EMBL" id="ACN25614.1"/>
    </source>
</evidence>
<organism evidence="2">
    <name type="scientific">Zea mays</name>
    <name type="common">Maize</name>
    <dbReference type="NCBI Taxonomy" id="4577"/>
    <lineage>
        <taxon>Eukaryota</taxon>
        <taxon>Viridiplantae</taxon>
        <taxon>Streptophyta</taxon>
        <taxon>Embryophyta</taxon>
        <taxon>Tracheophyta</taxon>
        <taxon>Spermatophyta</taxon>
        <taxon>Magnoliopsida</taxon>
        <taxon>Liliopsida</taxon>
        <taxon>Poales</taxon>
        <taxon>Poaceae</taxon>
        <taxon>PACMAD clade</taxon>
        <taxon>Panicoideae</taxon>
        <taxon>Andropogonodae</taxon>
        <taxon>Andropogoneae</taxon>
        <taxon>Tripsacinae</taxon>
        <taxon>Zea</taxon>
    </lineage>
</organism>
<proteinExistence type="evidence at transcript level"/>
<feature type="compositionally biased region" description="Basic and acidic residues" evidence="1">
    <location>
        <begin position="123"/>
        <end position="141"/>
    </location>
</feature>
<name>C0HF11_MAIZE</name>
<protein>
    <submittedName>
        <fullName evidence="2">Uncharacterized protein</fullName>
    </submittedName>
</protein>
<dbReference type="AlphaFoldDB" id="C0HF11"/>
<sequence length="283" mass="31156">MRRTRRWWRRRPSTTWRSSWGCSRRACRRRHGCARRARARSSSAARVADSYDAARAAVVAAAEAHSATIIHKQPLLLCLEECSEWYKVRMAQSANNIHVLLERLCFPCCWANLGGVQPLHRNHGVDKKRGEDRPGSDRDGQFGHPPPRSLRIWHGRIRHAQVLLLRPAVASSSVCTGGVAVPFAPPPWKKRRWEPRRTTSSQRLASRRRRVRCRKAASSGESRRCCLTASSSSSGWKGCSVSASAGQGGSGGTATRAVTALKTGTVAALTDPHGGGLITVERV</sequence>
<evidence type="ECO:0000256" key="1">
    <source>
        <dbReference type="SAM" id="MobiDB-lite"/>
    </source>
</evidence>
<reference evidence="2" key="1">
    <citation type="journal article" date="2009" name="PLoS Genet.">
        <title>Sequencing, mapping, and analysis of 27,455 maize full-length cDNAs.</title>
        <authorList>
            <person name="Soderlund C."/>
            <person name="Descour A."/>
            <person name="Kudrna D."/>
            <person name="Bomhoff M."/>
            <person name="Boyd L."/>
            <person name="Currie J."/>
            <person name="Angelova A."/>
            <person name="Collura K."/>
            <person name="Wissotski M."/>
            <person name="Ashley E."/>
            <person name="Morrow D."/>
            <person name="Fernandes J."/>
            <person name="Walbot V."/>
            <person name="Yu Y."/>
        </authorList>
    </citation>
    <scope>NUCLEOTIDE SEQUENCE</scope>
    <source>
        <strain evidence="2">B73</strain>
    </source>
</reference>